<reference evidence="3" key="2">
    <citation type="journal article" date="2023" name="IMA Fungus">
        <title>Comparative genomic study of the Penicillium genus elucidates a diverse pangenome and 15 lateral gene transfer events.</title>
        <authorList>
            <person name="Petersen C."/>
            <person name="Sorensen T."/>
            <person name="Nielsen M.R."/>
            <person name="Sondergaard T.E."/>
            <person name="Sorensen J.L."/>
            <person name="Fitzpatrick D.A."/>
            <person name="Frisvad J.C."/>
            <person name="Nielsen K.L."/>
        </authorList>
    </citation>
    <scope>NUCLEOTIDE SEQUENCE</scope>
    <source>
        <strain evidence="3">IBT 30761</strain>
    </source>
</reference>
<dbReference type="PANTHER" id="PTHR39468:SF1">
    <property type="entry name" value="MTF2-LIKE C-TERMINAL DOMAIN-CONTAINING PROTEIN"/>
    <property type="match status" value="1"/>
</dbReference>
<gene>
    <name evidence="3" type="ORF">N7532_011896</name>
</gene>
<reference evidence="3" key="1">
    <citation type="submission" date="2022-11" db="EMBL/GenBank/DDBJ databases">
        <authorList>
            <person name="Petersen C."/>
        </authorList>
    </citation>
    <scope>NUCLEOTIDE SEQUENCE</scope>
    <source>
        <strain evidence="3">IBT 30761</strain>
    </source>
</reference>
<dbReference type="AlphaFoldDB" id="A0A9W9EJD5"/>
<feature type="region of interest" description="Disordered" evidence="1">
    <location>
        <begin position="143"/>
        <end position="165"/>
    </location>
</feature>
<evidence type="ECO:0000256" key="1">
    <source>
        <dbReference type="SAM" id="MobiDB-lite"/>
    </source>
</evidence>
<feature type="compositionally biased region" description="Polar residues" evidence="1">
    <location>
        <begin position="148"/>
        <end position="162"/>
    </location>
</feature>
<keyword evidence="4" id="KW-1185">Reference proteome</keyword>
<evidence type="ECO:0000259" key="2">
    <source>
        <dbReference type="Pfam" id="PF19189"/>
    </source>
</evidence>
<feature type="region of interest" description="Disordered" evidence="1">
    <location>
        <begin position="181"/>
        <end position="222"/>
    </location>
</feature>
<dbReference type="Pfam" id="PF19189">
    <property type="entry name" value="Mtf2"/>
    <property type="match status" value="1"/>
</dbReference>
<organism evidence="3 4">
    <name type="scientific">Penicillium argentinense</name>
    <dbReference type="NCBI Taxonomy" id="1131581"/>
    <lineage>
        <taxon>Eukaryota</taxon>
        <taxon>Fungi</taxon>
        <taxon>Dikarya</taxon>
        <taxon>Ascomycota</taxon>
        <taxon>Pezizomycotina</taxon>
        <taxon>Eurotiomycetes</taxon>
        <taxon>Eurotiomycetidae</taxon>
        <taxon>Eurotiales</taxon>
        <taxon>Aspergillaceae</taxon>
        <taxon>Penicillium</taxon>
    </lineage>
</organism>
<dbReference type="Proteomes" id="UP001149074">
    <property type="component" value="Unassembled WGS sequence"/>
</dbReference>
<comment type="caution">
    <text evidence="3">The sequence shown here is derived from an EMBL/GenBank/DDBJ whole genome shotgun (WGS) entry which is preliminary data.</text>
</comment>
<dbReference type="GO" id="GO:0005739">
    <property type="term" value="C:mitochondrion"/>
    <property type="evidence" value="ECO:0007669"/>
    <property type="project" value="InterPro"/>
</dbReference>
<evidence type="ECO:0000313" key="3">
    <source>
        <dbReference type="EMBL" id="KAJ5082853.1"/>
    </source>
</evidence>
<dbReference type="RefSeq" id="XP_056469375.1">
    <property type="nucleotide sequence ID" value="XM_056624387.1"/>
</dbReference>
<feature type="region of interest" description="Disordered" evidence="1">
    <location>
        <begin position="40"/>
        <end position="123"/>
    </location>
</feature>
<protein>
    <recommendedName>
        <fullName evidence="2">Mtf2-like C-terminal domain-containing protein</fullName>
    </recommendedName>
</protein>
<proteinExistence type="predicted"/>
<evidence type="ECO:0000313" key="4">
    <source>
        <dbReference type="Proteomes" id="UP001149074"/>
    </source>
</evidence>
<feature type="domain" description="Mtf2-like C-terminal" evidence="2">
    <location>
        <begin position="266"/>
        <end position="449"/>
    </location>
</feature>
<dbReference type="InterPro" id="IPR040009">
    <property type="entry name" value="Mtf2/C5D6.12-like"/>
</dbReference>
<dbReference type="PANTHER" id="PTHR39468">
    <property type="entry name" value="CHROMOSOME 7, WHOLE GENOME SHOTGUN SEQUENCE"/>
    <property type="match status" value="1"/>
</dbReference>
<accession>A0A9W9EJD5</accession>
<feature type="compositionally biased region" description="Basic and acidic residues" evidence="1">
    <location>
        <begin position="181"/>
        <end position="191"/>
    </location>
</feature>
<dbReference type="OrthoDB" id="2444174at2759"/>
<dbReference type="EMBL" id="JAPQKI010000011">
    <property type="protein sequence ID" value="KAJ5082853.1"/>
    <property type="molecule type" value="Genomic_DNA"/>
</dbReference>
<dbReference type="GeneID" id="81363366"/>
<name>A0A9W9EJD5_9EURO</name>
<dbReference type="InterPro" id="IPR043837">
    <property type="entry name" value="Mtf2-like_C"/>
</dbReference>
<feature type="compositionally biased region" description="Low complexity" evidence="1">
    <location>
        <begin position="192"/>
        <end position="202"/>
    </location>
</feature>
<sequence>MATNISRALFLSATANSTTPFLYHTRTLCPILRSFQTPATPRLRHSYSTRTDEPKESDEPDSHRSQNVGDTEYLSYDALGEDPFIRPPVSSYPSRKSYLRSRGSSSKARHSSRTQEQFKSVTNREKQAFGRLLSQFEASRLTADENNGRVTQGTKQPQNSPHPEQDDIAKLMKVFEEIMDTGDREKAKSESRSTSASNSGGSPDDDSLPKKRNLPDMSNGIPLGERLFTREELGLPSPRSGKDLKLSMAQATAIVVQREQSLIESALFEAIEGNKGDIGVWEVCKTRIFSMLRYMDKQNSAIPSMPSDEDTSDSPLAENAVMIPPKIPAGLVITQLYPRAVLMAFRLLNTHFPDSHLAGQFRASIKAQGRTSAFLGASPQLYAEMVDFYWHGCRDLPAVLSFLQDMDMHGLVPPRDTIRLLRLIEREGKTYQKSGSDDAGIKAFWDLSPNKKALHELVKKGGWFDHWRALKPVRRKSSEIDKHRARQV</sequence>